<feature type="region of interest" description="Disordered" evidence="1">
    <location>
        <begin position="188"/>
        <end position="213"/>
    </location>
</feature>
<dbReference type="EMBL" id="MN739170">
    <property type="protein sequence ID" value="QHS92157.1"/>
    <property type="molecule type" value="Genomic_DNA"/>
</dbReference>
<feature type="compositionally biased region" description="Basic residues" evidence="1">
    <location>
        <begin position="194"/>
        <end position="213"/>
    </location>
</feature>
<organism evidence="3">
    <name type="scientific">viral metagenome</name>
    <dbReference type="NCBI Taxonomy" id="1070528"/>
    <lineage>
        <taxon>unclassified sequences</taxon>
        <taxon>metagenomes</taxon>
        <taxon>organismal metagenomes</taxon>
    </lineage>
</organism>
<dbReference type="PROSITE" id="PS51352">
    <property type="entry name" value="THIOREDOXIN_2"/>
    <property type="match status" value="1"/>
</dbReference>
<evidence type="ECO:0000256" key="1">
    <source>
        <dbReference type="SAM" id="MobiDB-lite"/>
    </source>
</evidence>
<dbReference type="InterPro" id="IPR017937">
    <property type="entry name" value="Thioredoxin_CS"/>
</dbReference>
<name>A0A6C0BIG8_9ZZZZ</name>
<reference evidence="3" key="1">
    <citation type="journal article" date="2020" name="Nature">
        <title>Giant virus diversity and host interactions through global metagenomics.</title>
        <authorList>
            <person name="Schulz F."/>
            <person name="Roux S."/>
            <person name="Paez-Espino D."/>
            <person name="Jungbluth S."/>
            <person name="Walsh D.A."/>
            <person name="Denef V.J."/>
            <person name="McMahon K.D."/>
            <person name="Konstantinidis K.T."/>
            <person name="Eloe-Fadrosh E.A."/>
            <person name="Kyrpides N.C."/>
            <person name="Woyke T."/>
        </authorList>
    </citation>
    <scope>NUCLEOTIDE SEQUENCE</scope>
    <source>
        <strain evidence="3">GVMAG-M-3300013285-6</strain>
    </source>
</reference>
<dbReference type="Gene3D" id="3.40.30.10">
    <property type="entry name" value="Glutaredoxin"/>
    <property type="match status" value="1"/>
</dbReference>
<accession>A0A6C0BIG8</accession>
<evidence type="ECO:0000313" key="3">
    <source>
        <dbReference type="EMBL" id="QHS92157.1"/>
    </source>
</evidence>
<proteinExistence type="predicted"/>
<dbReference type="AlphaFoldDB" id="A0A6C0BIG8"/>
<dbReference type="SUPFAM" id="SSF52833">
    <property type="entry name" value="Thioredoxin-like"/>
    <property type="match status" value="1"/>
</dbReference>
<dbReference type="InterPro" id="IPR036249">
    <property type="entry name" value="Thioredoxin-like_sf"/>
</dbReference>
<dbReference type="PROSITE" id="PS00194">
    <property type="entry name" value="THIOREDOXIN_1"/>
    <property type="match status" value="1"/>
</dbReference>
<dbReference type="Pfam" id="PF00085">
    <property type="entry name" value="Thioredoxin"/>
    <property type="match status" value="1"/>
</dbReference>
<dbReference type="InterPro" id="IPR013766">
    <property type="entry name" value="Thioredoxin_domain"/>
</dbReference>
<evidence type="ECO:0000259" key="2">
    <source>
        <dbReference type="PROSITE" id="PS51352"/>
    </source>
</evidence>
<protein>
    <recommendedName>
        <fullName evidence="2">Thioredoxin domain-containing protein</fullName>
    </recommendedName>
</protein>
<sequence length="213" mass="23913">MAVVDVRSDKDIDEFEKTLSIGPITIVLVYADWCGHCKTYKKDIWSLIMQWLKEQEEKGVSMNKLASVHYDQLPNTSQRNVNLDGYPSILVVGKDGNAATFSQGKNALPSETARDLDALKKMLKAPPSGMFSAKAAKLRNKMNTAVRSHTIEELMGDSLSPPDSWKDITPTKGRGTRRIKTRGKTLLNSLMRGAQHKGAQHKKKTRRYGKRRQ</sequence>
<feature type="domain" description="Thioredoxin" evidence="2">
    <location>
        <begin position="1"/>
        <end position="128"/>
    </location>
</feature>